<dbReference type="PANTHER" id="PTHR11669:SF8">
    <property type="entry name" value="DNA POLYMERASE III SUBUNIT DELTA"/>
    <property type="match status" value="1"/>
</dbReference>
<dbReference type="InterPro" id="IPR050238">
    <property type="entry name" value="DNA_Rep/Repair_Clamp_Loader"/>
</dbReference>
<proteinExistence type="predicted"/>
<gene>
    <name evidence="1" type="primary">dnaX_2</name>
    <name evidence="1" type="ORF">OCH7691_02337</name>
</gene>
<dbReference type="OrthoDB" id="9811073at2"/>
<dbReference type="PANTHER" id="PTHR11669">
    <property type="entry name" value="REPLICATION FACTOR C / DNA POLYMERASE III GAMMA-TAU SUBUNIT"/>
    <property type="match status" value="1"/>
</dbReference>
<keyword evidence="1" id="KW-0808">Transferase</keyword>
<dbReference type="Gene3D" id="3.40.50.300">
    <property type="entry name" value="P-loop containing nucleotide triphosphate hydrolases"/>
    <property type="match status" value="1"/>
</dbReference>
<sequence>MSRVLEEAEVPESNRLEGFLHPRANPALLGHEAAEAAFLAAWASGRLPHAWLIAGSRGIGKATLAYRAARFVLAEDAGQGGALFGEAAAPTTLAVAADNPVFRRAAAGGHGGLVTLRREWDFDKKRHFTAIRVGDVRKLAPYFGQTPAEGRWRVVVVDSIDDMNENAANALLKILEEPPAHSLFLLVSHQPGRLLPTIVSRCRRLALQELPDATVEALLAELQPDLGADERRALAGLGEGSPGRALSLAGAGGLGLYRELVATFDALSRGREEAAFKLAARATGKDAETQFNLLVDLMDGWFGRMIRAAASNGTVPDIVPGEAAVAGRFLAVADHGRWLDRWTEDAAFLARGDRLSLDRRNAILNILLGISATLRPA</sequence>
<dbReference type="EC" id="2.7.7.7" evidence="1"/>
<dbReference type="AlphaFoldDB" id="A0A1Y5T8P0"/>
<dbReference type="GO" id="GO:0006261">
    <property type="term" value="P:DNA-templated DNA replication"/>
    <property type="evidence" value="ECO:0007669"/>
    <property type="project" value="TreeGrafter"/>
</dbReference>
<keyword evidence="1" id="KW-0548">Nucleotidyltransferase</keyword>
<dbReference type="NCBIfam" id="NF005677">
    <property type="entry name" value="PRK07471.1"/>
    <property type="match status" value="1"/>
</dbReference>
<dbReference type="GO" id="GO:0003887">
    <property type="term" value="F:DNA-directed DNA polymerase activity"/>
    <property type="evidence" value="ECO:0007669"/>
    <property type="project" value="UniProtKB-EC"/>
</dbReference>
<dbReference type="RefSeq" id="WP_085883704.1">
    <property type="nucleotide sequence ID" value="NZ_FWFR01000002.1"/>
</dbReference>
<dbReference type="InterPro" id="IPR027417">
    <property type="entry name" value="P-loop_NTPase"/>
</dbReference>
<accession>A0A1Y5T8P0</accession>
<dbReference type="InParanoid" id="A0A1Y5T8P0"/>
<dbReference type="SUPFAM" id="SSF52540">
    <property type="entry name" value="P-loop containing nucleoside triphosphate hydrolases"/>
    <property type="match status" value="1"/>
</dbReference>
<evidence type="ECO:0000313" key="2">
    <source>
        <dbReference type="Proteomes" id="UP000193200"/>
    </source>
</evidence>
<dbReference type="EMBL" id="FWFR01000002">
    <property type="protein sequence ID" value="SLN54816.1"/>
    <property type="molecule type" value="Genomic_DNA"/>
</dbReference>
<name>A0A1Y5T8P0_9PROT</name>
<dbReference type="Proteomes" id="UP000193200">
    <property type="component" value="Unassembled WGS sequence"/>
</dbReference>
<dbReference type="GO" id="GO:0009360">
    <property type="term" value="C:DNA polymerase III complex"/>
    <property type="evidence" value="ECO:0007669"/>
    <property type="project" value="TreeGrafter"/>
</dbReference>
<dbReference type="FunCoup" id="A0A1Y5T8P0">
    <property type="interactions" value="172"/>
</dbReference>
<dbReference type="Pfam" id="PF13177">
    <property type="entry name" value="DNA_pol3_delta2"/>
    <property type="match status" value="1"/>
</dbReference>
<reference evidence="1 2" key="1">
    <citation type="submission" date="2017-03" db="EMBL/GenBank/DDBJ databases">
        <authorList>
            <person name="Afonso C.L."/>
            <person name="Miller P.J."/>
            <person name="Scott M.A."/>
            <person name="Spackman E."/>
            <person name="Goraichik I."/>
            <person name="Dimitrov K.M."/>
            <person name="Suarez D.L."/>
            <person name="Swayne D.E."/>
        </authorList>
    </citation>
    <scope>NUCLEOTIDE SEQUENCE [LARGE SCALE GENOMIC DNA]</scope>
    <source>
        <strain evidence="1 2">CECT 7691</strain>
    </source>
</reference>
<organism evidence="1 2">
    <name type="scientific">Oceanibacterium hippocampi</name>
    <dbReference type="NCBI Taxonomy" id="745714"/>
    <lineage>
        <taxon>Bacteria</taxon>
        <taxon>Pseudomonadati</taxon>
        <taxon>Pseudomonadota</taxon>
        <taxon>Alphaproteobacteria</taxon>
        <taxon>Sneathiellales</taxon>
        <taxon>Sneathiellaceae</taxon>
        <taxon>Oceanibacterium</taxon>
    </lineage>
</organism>
<protein>
    <submittedName>
        <fullName evidence="1">DNA polymerase III subunit tau</fullName>
        <ecNumber evidence="1">2.7.7.7</ecNumber>
    </submittedName>
</protein>
<evidence type="ECO:0000313" key="1">
    <source>
        <dbReference type="EMBL" id="SLN54816.1"/>
    </source>
</evidence>
<keyword evidence="2" id="KW-1185">Reference proteome</keyword>